<dbReference type="EMBL" id="MU154569">
    <property type="protein sequence ID" value="KAF9494701.1"/>
    <property type="molecule type" value="Genomic_DNA"/>
</dbReference>
<dbReference type="InterPro" id="IPR001214">
    <property type="entry name" value="SET_dom"/>
</dbReference>
<dbReference type="PROSITE" id="PS50280">
    <property type="entry name" value="SET"/>
    <property type="match status" value="1"/>
</dbReference>
<dbReference type="OrthoDB" id="5945798at2759"/>
<feature type="region of interest" description="Disordered" evidence="1">
    <location>
        <begin position="305"/>
        <end position="336"/>
    </location>
</feature>
<evidence type="ECO:0000259" key="2">
    <source>
        <dbReference type="PROSITE" id="PS50280"/>
    </source>
</evidence>
<dbReference type="CDD" id="cd20071">
    <property type="entry name" value="SET_SMYD"/>
    <property type="match status" value="1"/>
</dbReference>
<dbReference type="Proteomes" id="UP000807025">
    <property type="component" value="Unassembled WGS sequence"/>
</dbReference>
<comment type="caution">
    <text evidence="3">The sequence shown here is derived from an EMBL/GenBank/DDBJ whole genome shotgun (WGS) entry which is preliminary data.</text>
</comment>
<feature type="compositionally biased region" description="Basic and acidic residues" evidence="1">
    <location>
        <begin position="305"/>
        <end position="315"/>
    </location>
</feature>
<dbReference type="PANTHER" id="PTHR47332:SF4">
    <property type="entry name" value="SET DOMAIN-CONTAINING PROTEIN 5"/>
    <property type="match status" value="1"/>
</dbReference>
<keyword evidence="4" id="KW-1185">Reference proteome</keyword>
<dbReference type="Pfam" id="PF00856">
    <property type="entry name" value="SET"/>
    <property type="match status" value="1"/>
</dbReference>
<feature type="domain" description="SET" evidence="2">
    <location>
        <begin position="32"/>
        <end position="187"/>
    </location>
</feature>
<gene>
    <name evidence="3" type="ORF">BDN71DRAFT_1507381</name>
</gene>
<name>A0A9P5ZZS2_PLEER</name>
<accession>A0A9P5ZZS2</accession>
<dbReference type="SUPFAM" id="SSF82199">
    <property type="entry name" value="SET domain"/>
    <property type="match status" value="1"/>
</dbReference>
<proteinExistence type="predicted"/>
<dbReference type="InterPro" id="IPR046341">
    <property type="entry name" value="SET_dom_sf"/>
</dbReference>
<reference evidence="3" key="1">
    <citation type="submission" date="2020-11" db="EMBL/GenBank/DDBJ databases">
        <authorList>
            <consortium name="DOE Joint Genome Institute"/>
            <person name="Ahrendt S."/>
            <person name="Riley R."/>
            <person name="Andreopoulos W."/>
            <person name="Labutti K."/>
            <person name="Pangilinan J."/>
            <person name="Ruiz-Duenas F.J."/>
            <person name="Barrasa J.M."/>
            <person name="Sanchez-Garcia M."/>
            <person name="Camarero S."/>
            <person name="Miyauchi S."/>
            <person name="Serrano A."/>
            <person name="Linde D."/>
            <person name="Babiker R."/>
            <person name="Drula E."/>
            <person name="Ayuso-Fernandez I."/>
            <person name="Pacheco R."/>
            <person name="Padilla G."/>
            <person name="Ferreira P."/>
            <person name="Barriuso J."/>
            <person name="Kellner H."/>
            <person name="Castanera R."/>
            <person name="Alfaro M."/>
            <person name="Ramirez L."/>
            <person name="Pisabarro A.G."/>
            <person name="Kuo A."/>
            <person name="Tritt A."/>
            <person name="Lipzen A."/>
            <person name="He G."/>
            <person name="Yan M."/>
            <person name="Ng V."/>
            <person name="Cullen D."/>
            <person name="Martin F."/>
            <person name="Rosso M.-N."/>
            <person name="Henrissat B."/>
            <person name="Hibbett D."/>
            <person name="Martinez A.T."/>
            <person name="Grigoriev I.V."/>
        </authorList>
    </citation>
    <scope>NUCLEOTIDE SEQUENCE</scope>
    <source>
        <strain evidence="3">ATCC 90797</strain>
    </source>
</reference>
<evidence type="ECO:0000256" key="1">
    <source>
        <dbReference type="SAM" id="MobiDB-lite"/>
    </source>
</evidence>
<dbReference type="Gene3D" id="2.170.270.10">
    <property type="entry name" value="SET domain"/>
    <property type="match status" value="1"/>
</dbReference>
<protein>
    <recommendedName>
        <fullName evidence="2">SET domain-containing protein</fullName>
    </recommendedName>
</protein>
<sequence>MLRGRQDEIRAYTMANLAPTEEGEDEDGTSSNGIAYVIEENPTGGMRMIANKDFECGDLVLQELPLVLFPLPAKSDLRLSLRRALNAFDDAKRADYMGLANIYAADEVEPVLGIFVSNKFEVFSTDGAEAASADRTKPFAAVFKDISRMNHSCCPNVVRYWCTASRSMHVYAARSVQKGSQIVTAYCDPFLPLRERRALLLNTYKIACACPACTNSESAANRVRIRNIRDDSAAVIQWTLTPALPDDLLLVPSLEQLKLIEDEGLEGTEYYARVLRRLWLHIFRVGRLWSFRILWADVEGVEDRERDEEIGRDKGNALGAGADPRRCGSPPVVYAA</sequence>
<evidence type="ECO:0000313" key="4">
    <source>
        <dbReference type="Proteomes" id="UP000807025"/>
    </source>
</evidence>
<dbReference type="InterPro" id="IPR053185">
    <property type="entry name" value="SET_domain_protein"/>
</dbReference>
<dbReference type="PANTHER" id="PTHR47332">
    <property type="entry name" value="SET DOMAIN-CONTAINING PROTEIN 5"/>
    <property type="match status" value="1"/>
</dbReference>
<dbReference type="AlphaFoldDB" id="A0A9P5ZZS2"/>
<organism evidence="3 4">
    <name type="scientific">Pleurotus eryngii</name>
    <name type="common">Boletus of the steppes</name>
    <dbReference type="NCBI Taxonomy" id="5323"/>
    <lineage>
        <taxon>Eukaryota</taxon>
        <taxon>Fungi</taxon>
        <taxon>Dikarya</taxon>
        <taxon>Basidiomycota</taxon>
        <taxon>Agaricomycotina</taxon>
        <taxon>Agaricomycetes</taxon>
        <taxon>Agaricomycetidae</taxon>
        <taxon>Agaricales</taxon>
        <taxon>Pleurotineae</taxon>
        <taxon>Pleurotaceae</taxon>
        <taxon>Pleurotus</taxon>
    </lineage>
</organism>
<evidence type="ECO:0000313" key="3">
    <source>
        <dbReference type="EMBL" id="KAF9494701.1"/>
    </source>
</evidence>